<sequence>MSSVPTLSSSNRHTADDKYWPNDVDQEPHDAIVTYVHNLGISAEGTKAMVDAFEWKRKYVSSAEAVFSVGIVAEKNRHYAAAATAVLASLCNNITTLHLGGISYRYSGVVEWECFIKSNYGLLPEAARGLQRLKRVEFPTPSWDTDLLYQGDDRCSCVDFLEYIRGFHRLPEIETLTMNGVQEWQSWRALFPPATSNLTTSRLTRVMIPSDMLATIIRIPLRLDEFTLTDVGLRRLDGGSAMVHPKTLGKCLLAHKDTLRVLDLDLGSFSTRLEEEDRRDLEEIKLWDGGEEERYAADKDVYFDMDIQVSTTGGGPLFPEDLPDTRTYGRTIGSFHDFSALRRLNISVNTFLGPCVSEVWDNKSVNYWDQPPFRLIDALPPNLESLCFVREEKDMDHMYRRPEANLHWVEA</sequence>
<organism evidence="2 3">
    <name type="scientific">Podospora appendiculata</name>
    <dbReference type="NCBI Taxonomy" id="314037"/>
    <lineage>
        <taxon>Eukaryota</taxon>
        <taxon>Fungi</taxon>
        <taxon>Dikarya</taxon>
        <taxon>Ascomycota</taxon>
        <taxon>Pezizomycotina</taxon>
        <taxon>Sordariomycetes</taxon>
        <taxon>Sordariomycetidae</taxon>
        <taxon>Sordariales</taxon>
        <taxon>Podosporaceae</taxon>
        <taxon>Podospora</taxon>
    </lineage>
</organism>
<feature type="compositionally biased region" description="Polar residues" evidence="1">
    <location>
        <begin position="1"/>
        <end position="12"/>
    </location>
</feature>
<feature type="compositionally biased region" description="Basic and acidic residues" evidence="1">
    <location>
        <begin position="13"/>
        <end position="23"/>
    </location>
</feature>
<dbReference type="EMBL" id="JAULSO010000002">
    <property type="protein sequence ID" value="KAK3689705.1"/>
    <property type="molecule type" value="Genomic_DNA"/>
</dbReference>
<dbReference type="AlphaFoldDB" id="A0AAE0XBL0"/>
<comment type="caution">
    <text evidence="2">The sequence shown here is derived from an EMBL/GenBank/DDBJ whole genome shotgun (WGS) entry which is preliminary data.</text>
</comment>
<keyword evidence="3" id="KW-1185">Reference proteome</keyword>
<evidence type="ECO:0000313" key="2">
    <source>
        <dbReference type="EMBL" id="KAK3689705.1"/>
    </source>
</evidence>
<feature type="region of interest" description="Disordered" evidence="1">
    <location>
        <begin position="1"/>
        <end position="23"/>
    </location>
</feature>
<dbReference type="Proteomes" id="UP001270362">
    <property type="component" value="Unassembled WGS sequence"/>
</dbReference>
<accession>A0AAE0XBL0</accession>
<reference evidence="2" key="2">
    <citation type="submission" date="2023-06" db="EMBL/GenBank/DDBJ databases">
        <authorList>
            <consortium name="Lawrence Berkeley National Laboratory"/>
            <person name="Haridas S."/>
            <person name="Hensen N."/>
            <person name="Bonometti L."/>
            <person name="Westerberg I."/>
            <person name="Brannstrom I.O."/>
            <person name="Guillou S."/>
            <person name="Cros-Aarteil S."/>
            <person name="Calhoun S."/>
            <person name="Kuo A."/>
            <person name="Mondo S."/>
            <person name="Pangilinan J."/>
            <person name="Riley R."/>
            <person name="Labutti K."/>
            <person name="Andreopoulos B."/>
            <person name="Lipzen A."/>
            <person name="Chen C."/>
            <person name="Yanf M."/>
            <person name="Daum C."/>
            <person name="Ng V."/>
            <person name="Clum A."/>
            <person name="Steindorff A."/>
            <person name="Ohm R."/>
            <person name="Martin F."/>
            <person name="Silar P."/>
            <person name="Natvig D."/>
            <person name="Lalanne C."/>
            <person name="Gautier V."/>
            <person name="Ament-Velasquez S.L."/>
            <person name="Kruys A."/>
            <person name="Hutchinson M.I."/>
            <person name="Powell A.J."/>
            <person name="Barry K."/>
            <person name="Miller A.N."/>
            <person name="Grigoriev I.V."/>
            <person name="Debuchy R."/>
            <person name="Gladieux P."/>
            <person name="Thoren M.H."/>
            <person name="Johannesson H."/>
        </authorList>
    </citation>
    <scope>NUCLEOTIDE SEQUENCE</scope>
    <source>
        <strain evidence="2">CBS 314.62</strain>
    </source>
</reference>
<proteinExistence type="predicted"/>
<evidence type="ECO:0000256" key="1">
    <source>
        <dbReference type="SAM" id="MobiDB-lite"/>
    </source>
</evidence>
<protein>
    <submittedName>
        <fullName evidence="2">Uncharacterized protein</fullName>
    </submittedName>
</protein>
<name>A0AAE0XBL0_9PEZI</name>
<reference evidence="2" key="1">
    <citation type="journal article" date="2023" name="Mol. Phylogenet. Evol.">
        <title>Genome-scale phylogeny and comparative genomics of the fungal order Sordariales.</title>
        <authorList>
            <person name="Hensen N."/>
            <person name="Bonometti L."/>
            <person name="Westerberg I."/>
            <person name="Brannstrom I.O."/>
            <person name="Guillou S."/>
            <person name="Cros-Aarteil S."/>
            <person name="Calhoun S."/>
            <person name="Haridas S."/>
            <person name="Kuo A."/>
            <person name="Mondo S."/>
            <person name="Pangilinan J."/>
            <person name="Riley R."/>
            <person name="LaButti K."/>
            <person name="Andreopoulos B."/>
            <person name="Lipzen A."/>
            <person name="Chen C."/>
            <person name="Yan M."/>
            <person name="Daum C."/>
            <person name="Ng V."/>
            <person name="Clum A."/>
            <person name="Steindorff A."/>
            <person name="Ohm R.A."/>
            <person name="Martin F."/>
            <person name="Silar P."/>
            <person name="Natvig D.O."/>
            <person name="Lalanne C."/>
            <person name="Gautier V."/>
            <person name="Ament-Velasquez S.L."/>
            <person name="Kruys A."/>
            <person name="Hutchinson M.I."/>
            <person name="Powell A.J."/>
            <person name="Barry K."/>
            <person name="Miller A.N."/>
            <person name="Grigoriev I.V."/>
            <person name="Debuchy R."/>
            <person name="Gladieux P."/>
            <person name="Hiltunen Thoren M."/>
            <person name="Johannesson H."/>
        </authorList>
    </citation>
    <scope>NUCLEOTIDE SEQUENCE</scope>
    <source>
        <strain evidence="2">CBS 314.62</strain>
    </source>
</reference>
<evidence type="ECO:0000313" key="3">
    <source>
        <dbReference type="Proteomes" id="UP001270362"/>
    </source>
</evidence>
<gene>
    <name evidence="2" type="ORF">B0T22DRAFT_514364</name>
</gene>